<dbReference type="Proteomes" id="UP001165079">
    <property type="component" value="Unassembled WGS sequence"/>
</dbReference>
<evidence type="ECO:0000313" key="2">
    <source>
        <dbReference type="Proteomes" id="UP001165079"/>
    </source>
</evidence>
<dbReference type="AlphaFoldDB" id="A0A9W6SRX8"/>
<comment type="caution">
    <text evidence="1">The sequence shown here is derived from an EMBL/GenBank/DDBJ whole genome shotgun (WGS) entry which is preliminary data.</text>
</comment>
<proteinExistence type="predicted"/>
<accession>A0A9W6SRX8</accession>
<name>A0A9W6SRX8_9ACTN</name>
<gene>
    <name evidence="1" type="ORF">Afil01_66010</name>
</gene>
<protein>
    <submittedName>
        <fullName evidence="1">Uncharacterized protein</fullName>
    </submittedName>
</protein>
<sequence>MRRIGRSRVSGFALSIAETILRTTNLWACTCSRLVRMAAGSLGVMTGQRRGGTYR</sequence>
<dbReference type="EMBL" id="BSTX01000007">
    <property type="protein sequence ID" value="GLZ81794.1"/>
    <property type="molecule type" value="Genomic_DNA"/>
</dbReference>
<organism evidence="1 2">
    <name type="scientific">Actinorhabdospora filicis</name>
    <dbReference type="NCBI Taxonomy" id="1785913"/>
    <lineage>
        <taxon>Bacteria</taxon>
        <taxon>Bacillati</taxon>
        <taxon>Actinomycetota</taxon>
        <taxon>Actinomycetes</taxon>
        <taxon>Micromonosporales</taxon>
        <taxon>Micromonosporaceae</taxon>
        <taxon>Actinorhabdospora</taxon>
    </lineage>
</organism>
<evidence type="ECO:0000313" key="1">
    <source>
        <dbReference type="EMBL" id="GLZ81794.1"/>
    </source>
</evidence>
<reference evidence="1" key="1">
    <citation type="submission" date="2023-03" db="EMBL/GenBank/DDBJ databases">
        <title>Actinorhabdospora filicis NBRC 111898.</title>
        <authorList>
            <person name="Ichikawa N."/>
            <person name="Sato H."/>
            <person name="Tonouchi N."/>
        </authorList>
    </citation>
    <scope>NUCLEOTIDE SEQUENCE</scope>
    <source>
        <strain evidence="1">NBRC 111898</strain>
    </source>
</reference>
<keyword evidence="2" id="KW-1185">Reference proteome</keyword>